<dbReference type="Proteomes" id="UP000193411">
    <property type="component" value="Unassembled WGS sequence"/>
</dbReference>
<accession>A0A1Y2HGW5</accession>
<proteinExistence type="predicted"/>
<feature type="domain" description="SPX" evidence="1">
    <location>
        <begin position="1"/>
        <end position="178"/>
    </location>
</feature>
<dbReference type="CDD" id="cd14447">
    <property type="entry name" value="SPX"/>
    <property type="match status" value="1"/>
</dbReference>
<evidence type="ECO:0000313" key="3">
    <source>
        <dbReference type="Proteomes" id="UP000193411"/>
    </source>
</evidence>
<evidence type="ECO:0000259" key="1">
    <source>
        <dbReference type="PROSITE" id="PS51382"/>
    </source>
</evidence>
<dbReference type="Pfam" id="PF03105">
    <property type="entry name" value="SPX"/>
    <property type="match status" value="1"/>
</dbReference>
<organism evidence="2 3">
    <name type="scientific">Catenaria anguillulae PL171</name>
    <dbReference type="NCBI Taxonomy" id="765915"/>
    <lineage>
        <taxon>Eukaryota</taxon>
        <taxon>Fungi</taxon>
        <taxon>Fungi incertae sedis</taxon>
        <taxon>Blastocladiomycota</taxon>
        <taxon>Blastocladiomycetes</taxon>
        <taxon>Blastocladiales</taxon>
        <taxon>Catenariaceae</taxon>
        <taxon>Catenaria</taxon>
    </lineage>
</organism>
<evidence type="ECO:0000313" key="2">
    <source>
        <dbReference type="EMBL" id="ORZ33827.1"/>
    </source>
</evidence>
<reference evidence="2 3" key="1">
    <citation type="submission" date="2016-07" db="EMBL/GenBank/DDBJ databases">
        <title>Pervasive Adenine N6-methylation of Active Genes in Fungi.</title>
        <authorList>
            <consortium name="DOE Joint Genome Institute"/>
            <person name="Mondo S.J."/>
            <person name="Dannebaum R.O."/>
            <person name="Kuo R.C."/>
            <person name="Labutti K."/>
            <person name="Haridas S."/>
            <person name="Kuo A."/>
            <person name="Salamov A."/>
            <person name="Ahrendt S.R."/>
            <person name="Lipzen A."/>
            <person name="Sullivan W."/>
            <person name="Andreopoulos W.B."/>
            <person name="Clum A."/>
            <person name="Lindquist E."/>
            <person name="Daum C."/>
            <person name="Ramamoorthy G.K."/>
            <person name="Gryganskyi A."/>
            <person name="Culley D."/>
            <person name="Magnuson J.K."/>
            <person name="James T.Y."/>
            <person name="O'Malley M.A."/>
            <person name="Stajich J.E."/>
            <person name="Spatafora J.W."/>
            <person name="Visel A."/>
            <person name="Grigoriev I.V."/>
        </authorList>
    </citation>
    <scope>NUCLEOTIDE SEQUENCE [LARGE SCALE GENOMIC DNA]</scope>
    <source>
        <strain evidence="2 3">PL171</strain>
    </source>
</reference>
<dbReference type="PROSITE" id="PS51382">
    <property type="entry name" value="SPX"/>
    <property type="match status" value="1"/>
</dbReference>
<dbReference type="InterPro" id="IPR004331">
    <property type="entry name" value="SPX_dom"/>
</dbReference>
<gene>
    <name evidence="2" type="ORF">BCR44DRAFT_39632</name>
</gene>
<keyword evidence="3" id="KW-1185">Reference proteome</keyword>
<dbReference type="AlphaFoldDB" id="A0A1Y2HGW5"/>
<protein>
    <recommendedName>
        <fullName evidence="1">SPX domain-containing protein</fullName>
    </recommendedName>
</protein>
<comment type="caution">
    <text evidence="2">The sequence shown here is derived from an EMBL/GenBank/DDBJ whole genome shotgun (WGS) entry which is preliminary data.</text>
</comment>
<dbReference type="EMBL" id="MCFL01000033">
    <property type="protein sequence ID" value="ORZ33827.1"/>
    <property type="molecule type" value="Genomic_DNA"/>
</dbReference>
<name>A0A1Y2HGW5_9FUNG</name>
<sequence length="260" mass="29366">MTFSQHLHSSQVPEWSHAYLKYSLLKKRLIELKSLAPHPPSPTTLQSHRARAKRRLHSSSYGTFSSLLPIAKDPLVSAFEDHLDDFVSIFRNELLGISRFWHAALSAQSQALGSLEHRATSAPTQGSTAPALVWDLKHLTQTLTDLEHFRHVNRTGVIKILSRWMHLQPDLTTAALTHPTWTKLMDWMYDPTVEGLIHRADHLFVQLQPTLVVASVGYRDAWYRKTLSCPVDVPNVRKCMSIGDPAGLLSGRLCLRHCST</sequence>